<reference evidence="7 8" key="1">
    <citation type="journal article" date="2019" name="Int. J. Syst. Evol. Microbiol.">
        <title>The Global Catalogue of Microorganisms (GCM) 10K type strain sequencing project: providing services to taxonomists for standard genome sequencing and annotation.</title>
        <authorList>
            <consortium name="The Broad Institute Genomics Platform"/>
            <consortium name="The Broad Institute Genome Sequencing Center for Infectious Disease"/>
            <person name="Wu L."/>
            <person name="Ma J."/>
        </authorList>
    </citation>
    <scope>NUCLEOTIDE SEQUENCE [LARGE SCALE GENOMIC DNA]</scope>
    <source>
        <strain evidence="7 8">JCM 13850</strain>
    </source>
</reference>
<protein>
    <submittedName>
        <fullName evidence="7">O-antigen ligase family protein</fullName>
    </submittedName>
</protein>
<evidence type="ECO:0000256" key="2">
    <source>
        <dbReference type="ARBA" id="ARBA00022692"/>
    </source>
</evidence>
<proteinExistence type="predicted"/>
<dbReference type="EMBL" id="BAAAMR010000200">
    <property type="protein sequence ID" value="GAA2170594.1"/>
    <property type="molecule type" value="Genomic_DNA"/>
</dbReference>
<comment type="caution">
    <text evidence="7">The sequence shown here is derived from an EMBL/GenBank/DDBJ whole genome shotgun (WGS) entry which is preliminary data.</text>
</comment>
<gene>
    <name evidence="7" type="ORF">GCM10009727_95090</name>
</gene>
<evidence type="ECO:0000256" key="4">
    <source>
        <dbReference type="ARBA" id="ARBA00023136"/>
    </source>
</evidence>
<keyword evidence="7" id="KW-0436">Ligase</keyword>
<dbReference type="Pfam" id="PF04932">
    <property type="entry name" value="Wzy_C"/>
    <property type="match status" value="1"/>
</dbReference>
<accession>A0ABN3AIW2</accession>
<feature type="transmembrane region" description="Helical" evidence="5">
    <location>
        <begin position="215"/>
        <end position="233"/>
    </location>
</feature>
<sequence>MTTLPRHRTTAAAPYPGRTARVSRRVLADLRGRPSWLVAATVACVGVPPGGDGGDGTGVQVTAGDVASAVLVAAAALLVATRRIAVPRRVCWAFAPAAVAFGVTTVASTDIASSMSGFVRDVQIFVLVPLAVVLLVRDRRDLGIVFGSVLGLGLGEALYGIWQSLTGTGASIGGENVRAVGTFGAADVMAMSIVVGFAFLVLTAFALVAPRYGAAAVPAALAGLGVLALALLLALSRGSWIALGAAVALMLLVFDRWLAVKAAVCCAALGLFALGLLGGGEVVQRSVSIASSVNDPDQSVSDRYNLWAAAGRIWTDHPVTGVGVKNFPAYRDAYAGIELSSGSETDDPVNGYRRQPLLSPHEEYLLVLSEQGVLGFAGFAALPAAILWGLWTRRDLRDPFWLTGAAFMTFLLVNFLYADMGGPTCVLTGVLLGAAARRAFGLGRGTATGRPGGAGG</sequence>
<dbReference type="InterPro" id="IPR007016">
    <property type="entry name" value="O-antigen_ligase-rel_domated"/>
</dbReference>
<feature type="domain" description="O-antigen ligase-related" evidence="6">
    <location>
        <begin position="224"/>
        <end position="379"/>
    </location>
</feature>
<evidence type="ECO:0000313" key="8">
    <source>
        <dbReference type="Proteomes" id="UP001501020"/>
    </source>
</evidence>
<name>A0ABN3AIW2_9ACTN</name>
<dbReference type="PANTHER" id="PTHR37422">
    <property type="entry name" value="TEICHURONIC ACID BIOSYNTHESIS PROTEIN TUAE"/>
    <property type="match status" value="1"/>
</dbReference>
<evidence type="ECO:0000256" key="1">
    <source>
        <dbReference type="ARBA" id="ARBA00004141"/>
    </source>
</evidence>
<dbReference type="InterPro" id="IPR051533">
    <property type="entry name" value="WaaL-like"/>
</dbReference>
<dbReference type="PANTHER" id="PTHR37422:SF13">
    <property type="entry name" value="LIPOPOLYSACCHARIDE BIOSYNTHESIS PROTEIN PA4999-RELATED"/>
    <property type="match status" value="1"/>
</dbReference>
<evidence type="ECO:0000313" key="7">
    <source>
        <dbReference type="EMBL" id="GAA2170594.1"/>
    </source>
</evidence>
<feature type="transmembrane region" description="Helical" evidence="5">
    <location>
        <begin position="91"/>
        <end position="112"/>
    </location>
</feature>
<keyword evidence="4 5" id="KW-0472">Membrane</keyword>
<feature type="transmembrane region" description="Helical" evidence="5">
    <location>
        <begin position="262"/>
        <end position="280"/>
    </location>
</feature>
<feature type="transmembrane region" description="Helical" evidence="5">
    <location>
        <begin position="143"/>
        <end position="162"/>
    </location>
</feature>
<comment type="subcellular location">
    <subcellularLocation>
        <location evidence="1">Membrane</location>
        <topology evidence="1">Multi-pass membrane protein</topology>
    </subcellularLocation>
</comment>
<feature type="transmembrane region" description="Helical" evidence="5">
    <location>
        <begin position="239"/>
        <end position="255"/>
    </location>
</feature>
<feature type="transmembrane region" description="Helical" evidence="5">
    <location>
        <begin position="182"/>
        <end position="208"/>
    </location>
</feature>
<dbReference type="GO" id="GO:0016874">
    <property type="term" value="F:ligase activity"/>
    <property type="evidence" value="ECO:0007669"/>
    <property type="project" value="UniProtKB-KW"/>
</dbReference>
<keyword evidence="3 5" id="KW-1133">Transmembrane helix</keyword>
<evidence type="ECO:0000256" key="5">
    <source>
        <dbReference type="SAM" id="Phobius"/>
    </source>
</evidence>
<keyword evidence="2 5" id="KW-0812">Transmembrane</keyword>
<organism evidence="7 8">
    <name type="scientific">Actinomadura napierensis</name>
    <dbReference type="NCBI Taxonomy" id="267854"/>
    <lineage>
        <taxon>Bacteria</taxon>
        <taxon>Bacillati</taxon>
        <taxon>Actinomycetota</taxon>
        <taxon>Actinomycetes</taxon>
        <taxon>Streptosporangiales</taxon>
        <taxon>Thermomonosporaceae</taxon>
        <taxon>Actinomadura</taxon>
    </lineage>
</organism>
<evidence type="ECO:0000259" key="6">
    <source>
        <dbReference type="Pfam" id="PF04932"/>
    </source>
</evidence>
<dbReference type="RefSeq" id="WP_344284720.1">
    <property type="nucleotide sequence ID" value="NZ_BAAAMR010000200.1"/>
</dbReference>
<dbReference type="Proteomes" id="UP001501020">
    <property type="component" value="Unassembled WGS sequence"/>
</dbReference>
<feature type="transmembrane region" description="Helical" evidence="5">
    <location>
        <begin position="118"/>
        <end position="136"/>
    </location>
</feature>
<feature type="transmembrane region" description="Helical" evidence="5">
    <location>
        <begin position="400"/>
        <end position="418"/>
    </location>
</feature>
<evidence type="ECO:0000256" key="3">
    <source>
        <dbReference type="ARBA" id="ARBA00022989"/>
    </source>
</evidence>
<keyword evidence="8" id="KW-1185">Reference proteome</keyword>
<feature type="transmembrane region" description="Helical" evidence="5">
    <location>
        <begin position="373"/>
        <end position="391"/>
    </location>
</feature>